<feature type="active site" description="Proton acceptor" evidence="9">
    <location>
        <position position="8"/>
    </location>
</feature>
<feature type="active site" description="Proton donor" evidence="9">
    <location>
        <position position="130"/>
    </location>
</feature>
<dbReference type="GO" id="GO:0003949">
    <property type="term" value="F:1-(5-phosphoribosyl)-5-[(5-phosphoribosylamino)methylideneamino]imidazole-4-carboxamide isomerase activity"/>
    <property type="evidence" value="ECO:0007669"/>
    <property type="project" value="UniProtKB-EC"/>
</dbReference>
<dbReference type="PANTHER" id="PTHR43090:SF2">
    <property type="entry name" value="1-(5-PHOSPHORIBOSYL)-5-[(5-PHOSPHORIBOSYLAMINO)METHYLIDENEAMINO] IMIDAZOLE-4-CARBOXAMIDE ISOMERASE"/>
    <property type="match status" value="1"/>
</dbReference>
<comment type="pathway">
    <text evidence="3 9 11">Amino-acid biosynthesis; L-histidine biosynthesis; L-histidine from 5-phospho-alpha-D-ribose 1-diphosphate: step 4/9.</text>
</comment>
<dbReference type="InterPro" id="IPR013785">
    <property type="entry name" value="Aldolase_TIM"/>
</dbReference>
<evidence type="ECO:0000313" key="13">
    <source>
        <dbReference type="Proteomes" id="UP001466331"/>
    </source>
</evidence>
<evidence type="ECO:0000256" key="9">
    <source>
        <dbReference type="HAMAP-Rule" id="MF_01014"/>
    </source>
</evidence>
<evidence type="ECO:0000256" key="10">
    <source>
        <dbReference type="RuleBase" id="RU003657"/>
    </source>
</evidence>
<reference evidence="12 13" key="1">
    <citation type="submission" date="2024-03" db="EMBL/GenBank/DDBJ databases">
        <title>Ignisphaera cupida sp. nov., a hyperthermophilic hydrolytic archaeon from a hot spring of Kamchatka, and proposal of Ignisphaeraceae fam. nov.</title>
        <authorList>
            <person name="Podosokorskaya O.A."/>
            <person name="Elcheninov A.G."/>
            <person name="Maltseva A.I."/>
            <person name="Zayulina K.S."/>
            <person name="Novikov A."/>
            <person name="Merkel A.Y."/>
        </authorList>
    </citation>
    <scope>NUCLEOTIDE SEQUENCE [LARGE SCALE GENOMIC DNA]</scope>
    <source>
        <strain evidence="12 13">38H-sp</strain>
    </source>
</reference>
<organism evidence="12 13">
    <name type="scientific">Rarispira pelagica</name>
    <dbReference type="NCBI Taxonomy" id="3141764"/>
    <lineage>
        <taxon>Bacteria</taxon>
        <taxon>Pseudomonadati</taxon>
        <taxon>Spirochaetota</taxon>
        <taxon>Spirochaetia</taxon>
        <taxon>Winmispirales</taxon>
        <taxon>Winmispiraceae</taxon>
        <taxon>Rarispira</taxon>
    </lineage>
</organism>
<dbReference type="RefSeq" id="WP_420068770.1">
    <property type="nucleotide sequence ID" value="NZ_JBCHKQ010000001.1"/>
</dbReference>
<keyword evidence="8 9" id="KW-0413">Isomerase</keyword>
<keyword evidence="13" id="KW-1185">Reference proteome</keyword>
<dbReference type="Proteomes" id="UP001466331">
    <property type="component" value="Unassembled WGS sequence"/>
</dbReference>
<comment type="caution">
    <text evidence="12">The sequence shown here is derived from an EMBL/GenBank/DDBJ whole genome shotgun (WGS) entry which is preliminary data.</text>
</comment>
<comment type="similarity">
    <text evidence="4 9 10">Belongs to the HisA/HisF family.</text>
</comment>
<dbReference type="PANTHER" id="PTHR43090">
    <property type="entry name" value="1-(5-PHOSPHORIBOSYL)-5-[(5-PHOSPHORIBOSYLAMINO)METHYLIDENEAMINO] IMIDAZOLE-4-CARBOXAMIDE ISOMERASE"/>
    <property type="match status" value="1"/>
</dbReference>
<dbReference type="EC" id="5.3.1.16" evidence="9 11"/>
<evidence type="ECO:0000313" key="12">
    <source>
        <dbReference type="EMBL" id="MEM5947321.1"/>
    </source>
</evidence>
<dbReference type="Pfam" id="PF00977">
    <property type="entry name" value="His_biosynth"/>
    <property type="match status" value="1"/>
</dbReference>
<dbReference type="InterPro" id="IPR044524">
    <property type="entry name" value="Isoase_HisA-like"/>
</dbReference>
<accession>A0ABU9U9H4</accession>
<evidence type="ECO:0000256" key="1">
    <source>
        <dbReference type="ARBA" id="ARBA00000901"/>
    </source>
</evidence>
<dbReference type="HAMAP" id="MF_01014">
    <property type="entry name" value="HisA"/>
    <property type="match status" value="1"/>
</dbReference>
<dbReference type="Gene3D" id="3.20.20.70">
    <property type="entry name" value="Aldolase class I"/>
    <property type="match status" value="1"/>
</dbReference>
<comment type="subcellular location">
    <subcellularLocation>
        <location evidence="2 9 11">Cytoplasm</location>
    </subcellularLocation>
</comment>
<keyword evidence="6 9" id="KW-0028">Amino-acid biosynthesis</keyword>
<keyword evidence="7 9" id="KW-0368">Histidine biosynthesis</keyword>
<dbReference type="CDD" id="cd04732">
    <property type="entry name" value="HisA"/>
    <property type="match status" value="1"/>
</dbReference>
<evidence type="ECO:0000256" key="2">
    <source>
        <dbReference type="ARBA" id="ARBA00004496"/>
    </source>
</evidence>
<proteinExistence type="inferred from homology"/>
<evidence type="ECO:0000256" key="6">
    <source>
        <dbReference type="ARBA" id="ARBA00022605"/>
    </source>
</evidence>
<evidence type="ECO:0000256" key="7">
    <source>
        <dbReference type="ARBA" id="ARBA00023102"/>
    </source>
</evidence>
<evidence type="ECO:0000256" key="3">
    <source>
        <dbReference type="ARBA" id="ARBA00005133"/>
    </source>
</evidence>
<evidence type="ECO:0000256" key="5">
    <source>
        <dbReference type="ARBA" id="ARBA00022490"/>
    </source>
</evidence>
<protein>
    <recommendedName>
        <fullName evidence="9 11">1-(5-phosphoribosyl)-5-[(5-phosphoribosylamino)methylideneamino] imidazole-4-carboxamide isomerase</fullName>
        <ecNumber evidence="9 11">5.3.1.16</ecNumber>
    </recommendedName>
    <alternativeName>
        <fullName evidence="9">Phosphoribosylformimino-5-aminoimidazole carboxamide ribotide isomerase</fullName>
    </alternativeName>
</protein>
<evidence type="ECO:0000256" key="4">
    <source>
        <dbReference type="ARBA" id="ARBA00009667"/>
    </source>
</evidence>
<dbReference type="EMBL" id="JBCHKQ010000001">
    <property type="protein sequence ID" value="MEM5947321.1"/>
    <property type="molecule type" value="Genomic_DNA"/>
</dbReference>
<keyword evidence="5 9" id="KW-0963">Cytoplasm</keyword>
<dbReference type="NCBIfam" id="TIGR00007">
    <property type="entry name" value="1-(5-phosphoribosyl)-5-[(5-phosphoribosylamino)methylideneamino]imidazole-4-carboxamide isomerase"/>
    <property type="match status" value="1"/>
</dbReference>
<dbReference type="InterPro" id="IPR006063">
    <property type="entry name" value="HisA_bact_arch"/>
</dbReference>
<comment type="catalytic activity">
    <reaction evidence="1 9 11">
        <text>1-(5-phospho-beta-D-ribosyl)-5-[(5-phospho-beta-D-ribosylamino)methylideneamino]imidazole-4-carboxamide = 5-[(5-phospho-1-deoxy-D-ribulos-1-ylimino)methylamino]-1-(5-phospho-beta-D-ribosyl)imidazole-4-carboxamide</text>
        <dbReference type="Rhea" id="RHEA:15469"/>
        <dbReference type="ChEBI" id="CHEBI:58435"/>
        <dbReference type="ChEBI" id="CHEBI:58525"/>
        <dbReference type="EC" id="5.3.1.16"/>
    </reaction>
</comment>
<dbReference type="InterPro" id="IPR023016">
    <property type="entry name" value="HisA/PriA"/>
</dbReference>
<name>A0ABU9U9H4_9SPIR</name>
<dbReference type="InterPro" id="IPR006062">
    <property type="entry name" value="His_biosynth"/>
</dbReference>
<dbReference type="SUPFAM" id="SSF51366">
    <property type="entry name" value="Ribulose-phoshate binding barrel"/>
    <property type="match status" value="1"/>
</dbReference>
<evidence type="ECO:0000256" key="8">
    <source>
        <dbReference type="ARBA" id="ARBA00023235"/>
    </source>
</evidence>
<gene>
    <name evidence="9 12" type="primary">hisA</name>
    <name evidence="12" type="ORF">WKV44_02070</name>
</gene>
<evidence type="ECO:0000256" key="11">
    <source>
        <dbReference type="RuleBase" id="RU003658"/>
    </source>
</evidence>
<dbReference type="InterPro" id="IPR011060">
    <property type="entry name" value="RibuloseP-bd_barrel"/>
</dbReference>
<sequence>MLCIPAIDLLGGRCVRLRQGRYDDVTIYDDNPLSRALSFVRAGAKRIHIVDLDAARGEPSEKNRRVAAEIAREAGCEIELGGGIRTRRDVELLLEAGVDYLILGTVLVKNPSEVEEWVSEYGNFFIAGIDARDGLVKISGWEEGSSLSDIELAKKAKTMGLCGVVHTNIARDGMLTGPDIERSIVVAEASGLPVTVSGGVSCMQDVRRAWDSRHRGLGGIILGKAVYDGRIDLTEVFSEFPQE</sequence>